<evidence type="ECO:0000313" key="2">
    <source>
        <dbReference type="Proteomes" id="UP000184275"/>
    </source>
</evidence>
<protein>
    <recommendedName>
        <fullName evidence="3">MJ0042 family finger-like domain-containing protein</fullName>
    </recommendedName>
</protein>
<dbReference type="Proteomes" id="UP000184275">
    <property type="component" value="Unassembled WGS sequence"/>
</dbReference>
<dbReference type="RefSeq" id="WP_073306191.1">
    <property type="nucleotide sequence ID" value="NZ_JBJEGA010000020.1"/>
</dbReference>
<proteinExistence type="predicted"/>
<dbReference type="EMBL" id="FRAW01000049">
    <property type="protein sequence ID" value="SHL22346.1"/>
    <property type="molecule type" value="Genomic_DNA"/>
</dbReference>
<reference evidence="2" key="1">
    <citation type="submission" date="2016-11" db="EMBL/GenBank/DDBJ databases">
        <authorList>
            <person name="Varghese N."/>
            <person name="Submissions S."/>
        </authorList>
    </citation>
    <scope>NUCLEOTIDE SEQUENCE [LARGE SCALE GENOMIC DNA]</scope>
    <source>
        <strain evidence="2">UWOS</strain>
    </source>
</reference>
<sequence length="136" mass="15613">MEEMHIKCPCCGNEMEVSVCGKKSALMLCVCGRCKAPLMMMDGDVFELDREEFQSLRKRLSRVVDVLRESVELRRETLSLTEHLRELQNSVPSENREAPASEDVALRSDKITQEDVDNLQIDLETCKDVSEFIDRM</sequence>
<name>A0A1M6YVP6_9BACT</name>
<accession>A0A1M6YVP6</accession>
<gene>
    <name evidence="1" type="ORF">SAMN05720469_1492</name>
</gene>
<dbReference type="AlphaFoldDB" id="A0A1M6YVP6"/>
<keyword evidence="2" id="KW-1185">Reference proteome</keyword>
<evidence type="ECO:0008006" key="3">
    <source>
        <dbReference type="Google" id="ProtNLM"/>
    </source>
</evidence>
<evidence type="ECO:0000313" key="1">
    <source>
        <dbReference type="EMBL" id="SHL22346.1"/>
    </source>
</evidence>
<organism evidence="1 2">
    <name type="scientific">Fibrobacter intestinalis</name>
    <dbReference type="NCBI Taxonomy" id="28122"/>
    <lineage>
        <taxon>Bacteria</taxon>
        <taxon>Pseudomonadati</taxon>
        <taxon>Fibrobacterota</taxon>
        <taxon>Fibrobacteria</taxon>
        <taxon>Fibrobacterales</taxon>
        <taxon>Fibrobacteraceae</taxon>
        <taxon>Fibrobacter</taxon>
    </lineage>
</organism>